<dbReference type="OrthoDB" id="5084830at2759"/>
<protein>
    <submittedName>
        <fullName evidence="2">Uncharacterized protein</fullName>
    </submittedName>
</protein>
<comment type="caution">
    <text evidence="2">The sequence shown here is derived from an EMBL/GenBank/DDBJ whole genome shotgun (WGS) entry which is preliminary data.</text>
</comment>
<accession>A0A9P9F6T8</accession>
<keyword evidence="1" id="KW-0175">Coiled coil</keyword>
<feature type="coiled-coil region" evidence="1">
    <location>
        <begin position="156"/>
        <end position="262"/>
    </location>
</feature>
<dbReference type="AlphaFoldDB" id="A0A9P9F6T8"/>
<proteinExistence type="predicted"/>
<dbReference type="Proteomes" id="UP000738349">
    <property type="component" value="Unassembled WGS sequence"/>
</dbReference>
<evidence type="ECO:0000256" key="1">
    <source>
        <dbReference type="SAM" id="Coils"/>
    </source>
</evidence>
<gene>
    <name evidence="2" type="ORF">EDB81DRAFT_758240</name>
</gene>
<keyword evidence="3" id="KW-1185">Reference proteome</keyword>
<feature type="coiled-coil region" evidence="1">
    <location>
        <begin position="4"/>
        <end position="31"/>
    </location>
</feature>
<reference evidence="2" key="1">
    <citation type="journal article" date="2021" name="Nat. Commun.">
        <title>Genetic determinants of endophytism in the Arabidopsis root mycobiome.</title>
        <authorList>
            <person name="Mesny F."/>
            <person name="Miyauchi S."/>
            <person name="Thiergart T."/>
            <person name="Pickel B."/>
            <person name="Atanasova L."/>
            <person name="Karlsson M."/>
            <person name="Huettel B."/>
            <person name="Barry K.W."/>
            <person name="Haridas S."/>
            <person name="Chen C."/>
            <person name="Bauer D."/>
            <person name="Andreopoulos W."/>
            <person name="Pangilinan J."/>
            <person name="LaButti K."/>
            <person name="Riley R."/>
            <person name="Lipzen A."/>
            <person name="Clum A."/>
            <person name="Drula E."/>
            <person name="Henrissat B."/>
            <person name="Kohler A."/>
            <person name="Grigoriev I.V."/>
            <person name="Martin F.M."/>
            <person name="Hacquard S."/>
        </authorList>
    </citation>
    <scope>NUCLEOTIDE SEQUENCE</scope>
    <source>
        <strain evidence="2">MPI-CAGE-AT-0147</strain>
    </source>
</reference>
<sequence>MAKITEVEDELAKLSREYDELRIRSKDKAVELGYSVKTSELVQQMDDEVTDKYENVKPLYNSYTEAKDAVKHLQALKDRVALHGNDKSHDKSAAKAALSIFEFLLDEMPDFHAFLRVAEIQVPSAVQEAMEKAAVAVRSVPDSQLRNGENTPQPTHMNLKATIEELTAQVNMAKQRVEFQDESIQRLNSELSKCRSNLEVVTAQKVQADEELAQLRQVITSQNEELMELRMRKKDQEVVSKLQEEISNLNKTIENLETVENSRSNTLSERENEVKSQALVIEEQAEMIQTKTQDIDRAIAFIALVSVGTDSDISPLMMDNVRRDPYMLPSLKPLSRPWTSASWTLNAGLTIRPDDHGIHGTALDLLAILRSQSRMGLLLTCLHGLREALADGSPFLRCIFMMLLESFIEAMSNPALHIMHRLLMCQIASACRGWGGDRLIHLLHAVRIFDPRTADLFEALSNWGGAHFPLSNSLNLPEQGMVLVGFGLEACGLLMLRMREAEFVWISTDHAVHVWPTTGEIVRLEVDAPEAAVWCTRNI</sequence>
<evidence type="ECO:0000313" key="2">
    <source>
        <dbReference type="EMBL" id="KAH7153276.1"/>
    </source>
</evidence>
<organism evidence="2 3">
    <name type="scientific">Dactylonectria macrodidyma</name>
    <dbReference type="NCBI Taxonomy" id="307937"/>
    <lineage>
        <taxon>Eukaryota</taxon>
        <taxon>Fungi</taxon>
        <taxon>Dikarya</taxon>
        <taxon>Ascomycota</taxon>
        <taxon>Pezizomycotina</taxon>
        <taxon>Sordariomycetes</taxon>
        <taxon>Hypocreomycetidae</taxon>
        <taxon>Hypocreales</taxon>
        <taxon>Nectriaceae</taxon>
        <taxon>Dactylonectria</taxon>
    </lineage>
</organism>
<dbReference type="EMBL" id="JAGMUV010000006">
    <property type="protein sequence ID" value="KAH7153276.1"/>
    <property type="molecule type" value="Genomic_DNA"/>
</dbReference>
<evidence type="ECO:0000313" key="3">
    <source>
        <dbReference type="Proteomes" id="UP000738349"/>
    </source>
</evidence>
<name>A0A9P9F6T8_9HYPO</name>
<dbReference type="Gene3D" id="1.10.287.1490">
    <property type="match status" value="1"/>
</dbReference>